<dbReference type="EMBL" id="CAJOBE010003296">
    <property type="protein sequence ID" value="CAF3872050.1"/>
    <property type="molecule type" value="Genomic_DNA"/>
</dbReference>
<evidence type="ECO:0008006" key="8">
    <source>
        <dbReference type="Google" id="ProtNLM"/>
    </source>
</evidence>
<feature type="transmembrane region" description="Helical" evidence="1">
    <location>
        <begin position="475"/>
        <end position="498"/>
    </location>
</feature>
<dbReference type="Proteomes" id="UP000663823">
    <property type="component" value="Unassembled WGS sequence"/>
</dbReference>
<dbReference type="SUPFAM" id="SSF141571">
    <property type="entry name" value="Pentapeptide repeat-like"/>
    <property type="match status" value="1"/>
</dbReference>
<evidence type="ECO:0000256" key="1">
    <source>
        <dbReference type="SAM" id="Phobius"/>
    </source>
</evidence>
<protein>
    <recommendedName>
        <fullName evidence="8">Transmembrane protein</fullName>
    </recommendedName>
</protein>
<dbReference type="Proteomes" id="UP000663874">
    <property type="component" value="Unassembled WGS sequence"/>
</dbReference>
<sequence length="816" mass="91256">MSIYVFILLLIYYPVSWCQYDFADVTRDTRIAVNDDMLVSVSNAFINFAVILHPFRNDTAGGPITCNMKYSTNDFFVRSVAVAGITKNSTDSEQFMFVFTAEKMSTMTPYVYSVIIMKSTCIGNYLCTNLGREGSHQEYFLIGVDTNGTYAYGFTSSFVFKLDIYANKIISNLTTNDIWPSQSFIPHALDVADTWAVVAGYGYEYLLVRSEYRELYQAVGCLIDLSQLINASCVSITSETYYLVPSNIVSYNELYELSVAIRGQKVLIGISRLSTVVILYNSGSFLNVTQTHLLSFISSPSIGRVVDWADNTTIAILVENEYETSWSTTQIYFYDENLVTLTSPIFTFPNNQQIIGTRLLRPSIARFMITVEGNMAMITGGTYKNYSSLGPCSICPSGTRNLSISSIGISQCISCSSNLSCPLASLSETNLTMVSSYSQAVAYPETTDATDIEDFLIKTTFQIDTKQHCLLISPLFWTFIVGGLCLLYLTFILLTHLFNCKSCIKCHKKAKIAFKHTDIINEGEMWIGGLATLAIIVLAVFACWFSASFLQRYPIEDISQPATFACDESLINAQFSTGLKLLAIPKSIEAQPIFNLLDKQTFNLTVELINTGFTCSSITAQENLLTSKYVALRIGCNRSIETAITSVTFTLPKHLTTVQVNIYYAIFDHSSMANIKFINSRVSYVKFRRTFAPDAIMGDLVFYRNKFTGSMLARTLFIGSNDWREEVDLTNNDLIDSHNNRGELLQWSSVAKNILILLNTRFPDGSFHQIDSTELIYDNGAELGCRSNITEQIWKQGSDHSTMKLSFIENKPGISV</sequence>
<keyword evidence="2" id="KW-0732">Signal</keyword>
<feature type="transmembrane region" description="Helical" evidence="1">
    <location>
        <begin position="525"/>
        <end position="547"/>
    </location>
</feature>
<keyword evidence="1" id="KW-1133">Transmembrane helix</keyword>
<evidence type="ECO:0000313" key="4">
    <source>
        <dbReference type="EMBL" id="CAF1521556.1"/>
    </source>
</evidence>
<evidence type="ECO:0000313" key="6">
    <source>
        <dbReference type="EMBL" id="CAF3992799.1"/>
    </source>
</evidence>
<name>A0A815NUM2_9BILA</name>
<gene>
    <name evidence="5" type="ORF">FNK824_LOCUS19067</name>
    <name evidence="6" type="ORF">OTI717_LOCUS28572</name>
    <name evidence="3" type="ORF">RFH988_LOCUS36289</name>
    <name evidence="4" type="ORF">SEV965_LOCUS37056</name>
</gene>
<dbReference type="AlphaFoldDB" id="A0A815NUM2"/>
<dbReference type="OrthoDB" id="9987973at2759"/>
<comment type="caution">
    <text evidence="3">The sequence shown here is derived from an EMBL/GenBank/DDBJ whole genome shotgun (WGS) entry which is preliminary data.</text>
</comment>
<dbReference type="Proteomes" id="UP000663889">
    <property type="component" value="Unassembled WGS sequence"/>
</dbReference>
<keyword evidence="1" id="KW-0472">Membrane</keyword>
<feature type="chain" id="PRO_5036412051" description="Transmembrane protein" evidence="2">
    <location>
        <begin position="19"/>
        <end position="816"/>
    </location>
</feature>
<keyword evidence="1" id="KW-0812">Transmembrane</keyword>
<organism evidence="3 7">
    <name type="scientific">Rotaria sordida</name>
    <dbReference type="NCBI Taxonomy" id="392033"/>
    <lineage>
        <taxon>Eukaryota</taxon>
        <taxon>Metazoa</taxon>
        <taxon>Spiralia</taxon>
        <taxon>Gnathifera</taxon>
        <taxon>Rotifera</taxon>
        <taxon>Eurotatoria</taxon>
        <taxon>Bdelloidea</taxon>
        <taxon>Philodinida</taxon>
        <taxon>Philodinidae</taxon>
        <taxon>Rotaria</taxon>
    </lineage>
</organism>
<feature type="signal peptide" evidence="2">
    <location>
        <begin position="1"/>
        <end position="18"/>
    </location>
</feature>
<proteinExistence type="predicted"/>
<accession>A0A815NUM2</accession>
<evidence type="ECO:0000256" key="2">
    <source>
        <dbReference type="SAM" id="SignalP"/>
    </source>
</evidence>
<dbReference type="EMBL" id="CAJNOU010007246">
    <property type="protein sequence ID" value="CAF1521556.1"/>
    <property type="molecule type" value="Genomic_DNA"/>
</dbReference>
<dbReference type="EMBL" id="CAJNOO010006121">
    <property type="protein sequence ID" value="CAF1439456.1"/>
    <property type="molecule type" value="Genomic_DNA"/>
</dbReference>
<evidence type="ECO:0000313" key="5">
    <source>
        <dbReference type="EMBL" id="CAF3872050.1"/>
    </source>
</evidence>
<dbReference type="Proteomes" id="UP000663882">
    <property type="component" value="Unassembled WGS sequence"/>
</dbReference>
<reference evidence="3" key="1">
    <citation type="submission" date="2021-02" db="EMBL/GenBank/DDBJ databases">
        <authorList>
            <person name="Nowell W R."/>
        </authorList>
    </citation>
    <scope>NUCLEOTIDE SEQUENCE</scope>
</reference>
<evidence type="ECO:0000313" key="7">
    <source>
        <dbReference type="Proteomes" id="UP000663882"/>
    </source>
</evidence>
<evidence type="ECO:0000313" key="3">
    <source>
        <dbReference type="EMBL" id="CAF1439456.1"/>
    </source>
</evidence>
<dbReference type="EMBL" id="CAJOAX010006832">
    <property type="protein sequence ID" value="CAF3992799.1"/>
    <property type="molecule type" value="Genomic_DNA"/>
</dbReference>